<dbReference type="Proteomes" id="UP000799777">
    <property type="component" value="Unassembled WGS sequence"/>
</dbReference>
<dbReference type="GO" id="GO:0005634">
    <property type="term" value="C:nucleus"/>
    <property type="evidence" value="ECO:0007669"/>
    <property type="project" value="TreeGrafter"/>
</dbReference>
<dbReference type="Gene3D" id="3.30.200.20">
    <property type="entry name" value="Phosphorylase Kinase, domain 1"/>
    <property type="match status" value="1"/>
</dbReference>
<dbReference type="InterPro" id="IPR000719">
    <property type="entry name" value="Prot_kinase_dom"/>
</dbReference>
<dbReference type="InterPro" id="IPR008271">
    <property type="entry name" value="Ser/Thr_kinase_AS"/>
</dbReference>
<dbReference type="InterPro" id="IPR011009">
    <property type="entry name" value="Kinase-like_dom_sf"/>
</dbReference>
<organism evidence="2 3">
    <name type="scientific">Setomelanomma holmii</name>
    <dbReference type="NCBI Taxonomy" id="210430"/>
    <lineage>
        <taxon>Eukaryota</taxon>
        <taxon>Fungi</taxon>
        <taxon>Dikarya</taxon>
        <taxon>Ascomycota</taxon>
        <taxon>Pezizomycotina</taxon>
        <taxon>Dothideomycetes</taxon>
        <taxon>Pleosporomycetidae</taxon>
        <taxon>Pleosporales</taxon>
        <taxon>Pleosporineae</taxon>
        <taxon>Phaeosphaeriaceae</taxon>
        <taxon>Setomelanomma</taxon>
    </lineage>
</organism>
<dbReference type="OrthoDB" id="4062651at2759"/>
<dbReference type="PANTHER" id="PTHR44167:SF30">
    <property type="entry name" value="PHOSPHORYLASE KINASE"/>
    <property type="match status" value="1"/>
</dbReference>
<dbReference type="EMBL" id="ML978157">
    <property type="protein sequence ID" value="KAF2035592.1"/>
    <property type="molecule type" value="Genomic_DNA"/>
</dbReference>
<dbReference type="AlphaFoldDB" id="A0A9P4HKB6"/>
<dbReference type="CDD" id="cd00180">
    <property type="entry name" value="PKc"/>
    <property type="match status" value="1"/>
</dbReference>
<dbReference type="PANTHER" id="PTHR44167">
    <property type="entry name" value="OVARIAN-SPECIFIC SERINE/THREONINE-PROTEIN KINASE LOK-RELATED"/>
    <property type="match status" value="1"/>
</dbReference>
<dbReference type="SMART" id="SM00220">
    <property type="entry name" value="S_TKc"/>
    <property type="match status" value="1"/>
</dbReference>
<dbReference type="GO" id="GO:0005524">
    <property type="term" value="F:ATP binding"/>
    <property type="evidence" value="ECO:0007669"/>
    <property type="project" value="InterPro"/>
</dbReference>
<dbReference type="PROSITE" id="PS00108">
    <property type="entry name" value="PROTEIN_KINASE_ST"/>
    <property type="match status" value="1"/>
</dbReference>
<dbReference type="GO" id="GO:0044773">
    <property type="term" value="P:mitotic DNA damage checkpoint signaling"/>
    <property type="evidence" value="ECO:0007669"/>
    <property type="project" value="TreeGrafter"/>
</dbReference>
<evidence type="ECO:0000313" key="2">
    <source>
        <dbReference type="EMBL" id="KAF2035592.1"/>
    </source>
</evidence>
<comment type="caution">
    <text evidence="2">The sequence shown here is derived from an EMBL/GenBank/DDBJ whole genome shotgun (WGS) entry which is preliminary data.</text>
</comment>
<name>A0A9P4HKB6_9PLEO</name>
<evidence type="ECO:0000313" key="3">
    <source>
        <dbReference type="Proteomes" id="UP000799777"/>
    </source>
</evidence>
<evidence type="ECO:0000259" key="1">
    <source>
        <dbReference type="PROSITE" id="PS50011"/>
    </source>
</evidence>
<keyword evidence="2" id="KW-0808">Transferase</keyword>
<accession>A0A9P4HKB6</accession>
<sequence>MDSYFRQLSSYPLKERTQPLFSSEWFEQLKSRGLIPRPEDELDWSGNGQHVEYTAITEKEIPLVFEKTLGSSATAVVDSVRCRRIRLARKKIRCRRPLSRLDYLAEVEHLQRLQHAHVVRVVGTYTWKKDLGILLYPAAPWNLDEFMDELMDEDSMINTDALIMDEQQEHSGIHALRTFFGCLARALAFIHHKNVKHMDIKPKNILVRPLSNPKGEYKVYIADFGIARAYKSAQDAETNSPTSFTRTYAAPEVASQDTRGFSADMFSLGCVFLEMMATLVSKGRHNERQRLAHMRTVSSRDSSYQANLDTVEAWFDGIVGDDEKRQLLSEDLLSLLPKMIEHEPQKRPSAAELDQAFEELRCGFCDDGPEPFEAASEL</sequence>
<feature type="domain" description="Protein kinase" evidence="1">
    <location>
        <begin position="63"/>
        <end position="357"/>
    </location>
</feature>
<dbReference type="PROSITE" id="PS50011">
    <property type="entry name" value="PROTEIN_KINASE_DOM"/>
    <property type="match status" value="1"/>
</dbReference>
<dbReference type="SUPFAM" id="SSF56112">
    <property type="entry name" value="Protein kinase-like (PK-like)"/>
    <property type="match status" value="1"/>
</dbReference>
<keyword evidence="3" id="KW-1185">Reference proteome</keyword>
<reference evidence="2" key="1">
    <citation type="journal article" date="2020" name="Stud. Mycol.">
        <title>101 Dothideomycetes genomes: a test case for predicting lifestyles and emergence of pathogens.</title>
        <authorList>
            <person name="Haridas S."/>
            <person name="Albert R."/>
            <person name="Binder M."/>
            <person name="Bloem J."/>
            <person name="Labutti K."/>
            <person name="Salamov A."/>
            <person name="Andreopoulos B."/>
            <person name="Baker S."/>
            <person name="Barry K."/>
            <person name="Bills G."/>
            <person name="Bluhm B."/>
            <person name="Cannon C."/>
            <person name="Castanera R."/>
            <person name="Culley D."/>
            <person name="Daum C."/>
            <person name="Ezra D."/>
            <person name="Gonzalez J."/>
            <person name="Henrissat B."/>
            <person name="Kuo A."/>
            <person name="Liang C."/>
            <person name="Lipzen A."/>
            <person name="Lutzoni F."/>
            <person name="Magnuson J."/>
            <person name="Mondo S."/>
            <person name="Nolan M."/>
            <person name="Ohm R."/>
            <person name="Pangilinan J."/>
            <person name="Park H.-J."/>
            <person name="Ramirez L."/>
            <person name="Alfaro M."/>
            <person name="Sun H."/>
            <person name="Tritt A."/>
            <person name="Yoshinaga Y."/>
            <person name="Zwiers L.-H."/>
            <person name="Turgeon B."/>
            <person name="Goodwin S."/>
            <person name="Spatafora J."/>
            <person name="Crous P."/>
            <person name="Grigoriev I."/>
        </authorList>
    </citation>
    <scope>NUCLEOTIDE SEQUENCE</scope>
    <source>
        <strain evidence="2">CBS 110217</strain>
    </source>
</reference>
<keyword evidence="2" id="KW-0418">Kinase</keyword>
<protein>
    <submittedName>
        <fullName evidence="2">Kinase-like protein</fullName>
    </submittedName>
</protein>
<proteinExistence type="predicted"/>
<dbReference type="GO" id="GO:0004674">
    <property type="term" value="F:protein serine/threonine kinase activity"/>
    <property type="evidence" value="ECO:0007669"/>
    <property type="project" value="TreeGrafter"/>
</dbReference>
<gene>
    <name evidence="2" type="ORF">EK21DRAFT_53996</name>
</gene>
<dbReference type="Gene3D" id="1.10.510.10">
    <property type="entry name" value="Transferase(Phosphotransferase) domain 1"/>
    <property type="match status" value="1"/>
</dbReference>
<dbReference type="Pfam" id="PF00069">
    <property type="entry name" value="Pkinase"/>
    <property type="match status" value="1"/>
</dbReference>